<gene>
    <name evidence="2" type="ORF">SAMN05421834_13317</name>
</gene>
<dbReference type="STRING" id="56779.SAMN05421834_13317"/>
<feature type="chain" id="PRO_5038945430" evidence="1">
    <location>
        <begin position="24"/>
        <end position="247"/>
    </location>
</feature>
<dbReference type="OrthoDB" id="2124868at2"/>
<evidence type="ECO:0000256" key="1">
    <source>
        <dbReference type="SAM" id="SignalP"/>
    </source>
</evidence>
<keyword evidence="3" id="KW-1185">Reference proteome</keyword>
<keyword evidence="1" id="KW-0732">Signal</keyword>
<dbReference type="AlphaFoldDB" id="A0A1N7BP78"/>
<evidence type="ECO:0000313" key="3">
    <source>
        <dbReference type="Proteomes" id="UP000185669"/>
    </source>
</evidence>
<evidence type="ECO:0000313" key="2">
    <source>
        <dbReference type="EMBL" id="SIR53128.1"/>
    </source>
</evidence>
<dbReference type="Proteomes" id="UP000185669">
    <property type="component" value="Unassembled WGS sequence"/>
</dbReference>
<reference evidence="3" key="1">
    <citation type="submission" date="2017-01" db="EMBL/GenBank/DDBJ databases">
        <authorList>
            <person name="Varghese N."/>
            <person name="Submissions S."/>
        </authorList>
    </citation>
    <scope>NUCLEOTIDE SEQUENCE [LARGE SCALE GENOMIC DNA]</scope>
    <source>
        <strain evidence="3">ATCC 700103</strain>
    </source>
</reference>
<accession>A0A1N7BP78</accession>
<organism evidence="2 3">
    <name type="scientific">Halanaerobium kushneri</name>
    <dbReference type="NCBI Taxonomy" id="56779"/>
    <lineage>
        <taxon>Bacteria</taxon>
        <taxon>Bacillati</taxon>
        <taxon>Bacillota</taxon>
        <taxon>Clostridia</taxon>
        <taxon>Halanaerobiales</taxon>
        <taxon>Halanaerobiaceae</taxon>
        <taxon>Halanaerobium</taxon>
    </lineage>
</organism>
<sequence length="247" mass="26317">MKKLLILSLALLFVMSISGVIIAAEANVGVNVTVSPYMDVWFVPADESDPDYLGLFGNDALEIGEPGIYISDGNATKNSVLSIWDPVKTAAETDGITSFLVLQDYFSQGQLPAPQVEKFKVDANTNVNVTLSANFDDWMNAPTIFRVSSDDTDINGIGDWATDLALVGNTVDMVSNAVYNPALTAHNNAVTGLNDTFSLDFANTYLCHGPLEFHLNGALWIPKASQVAADDYSATVIVTVSAVGNGS</sequence>
<dbReference type="RefSeq" id="WP_143414053.1">
    <property type="nucleotide sequence ID" value="NZ_FTNC01000033.1"/>
</dbReference>
<name>A0A1N7BP78_9FIRM</name>
<protein>
    <submittedName>
        <fullName evidence="2">Uncharacterized protein</fullName>
    </submittedName>
</protein>
<dbReference type="EMBL" id="FTNC01000033">
    <property type="protein sequence ID" value="SIR53128.1"/>
    <property type="molecule type" value="Genomic_DNA"/>
</dbReference>
<proteinExistence type="predicted"/>
<feature type="signal peptide" evidence="1">
    <location>
        <begin position="1"/>
        <end position="23"/>
    </location>
</feature>